<dbReference type="GO" id="GO:0005829">
    <property type="term" value="C:cytosol"/>
    <property type="evidence" value="ECO:0007669"/>
    <property type="project" value="TreeGrafter"/>
</dbReference>
<sequence length="1431" mass="162447">MSSEIISISGGLHASSSSHGTSPSSPGSYGSSQVLNGGDFMVSRFRRMIEDVCILSLDRNGMNEIIKTKYDESVQKLVMSQSPLSTTTTTTSPEVSAQISNEASTNSNVDPKSIQNYSSITTPIIGDNHALTTNHSETESSSSCAIIYLKREASLITSYPKSKKKQKKQTEIMNTVQEDSFLGGSDLTPLSLQFFTFPNDMIVQVIACKAAEGVDKSDSIGNIMKKNNSASKQATQQHNAASSDENFPFVTESIDVRKHPLLKSIFATEEMIGGDPDSNALSPIVNEDDNNSFDEDNVNTEDAEMDYENYIENAKLHPPARSYHTFINTDAQGFKYYGFCFTKFFTYRITKVGDKNEKNVEVFIRIPSCICMLSRFAFHSTFLRFFSHLDQYLFEINGGFAKPNGAGYYVFDEELLHYIYDFFNSTQLQQLPKQIENSSKTDDNEDNNCAIYDKLIIHFSQKTKTLSDINNTENGFSSSNELPSSFSDFKVEFDKLLFIGSKEEHFKEASLFENERVFEDDTLGEDSTVLSRRLYNFDSSSDLSASNGYFPNSPSEDVSQQSPFKQPISSTTPVLNFPSFPTCDFDFSILTNALNIDCIVTIVNYLALEKPIIFHSVNLFRMVMVMESLRHLIYPFRLTSIYIPIAHEKIINFLEAPFPYMVGTHSEVMWNHFRIGFEKQSFLRRTISPQFNTLPSSNSSSSNKISIITMNETKANNVANSSDYEMINIPEGVCIVNLDDDRIQFVGEEPNLVSNSSRNWKWSQTLISYIKDSLEKSRKDIERSEKDYMSTILKYSPKIENKPLQGTVSQISRKDSLLMRKKRSSETLAKMVMLKNLTNKEQEEEEVTGNDPLQAPKSPHSTKTTTQNSTSESNHGVTTKTSAASPSLQSGTRKRSSAVKQNQAFIETGSKEDSSASPTSTTSFQVSSPGVTNSPMSSSSSTTSTASNSTPSPQTIRKRSLFEKHSTTLKCPHPIREIFINVFVRLLTCYELFVQYESFNPKDDMNMNAIFSIEKFLSLDNSGSFNQAYRASTKIKPNGSGTDNFGGHVDSQFLREFFKTQIFHFFLQKKCELFWNLHHIVKIRDQEPVTNKLHVHSQSLPQLSLSYGSSNSMVVNVTNTFYKLFDCKMQQNTERFVLNVLLLNSSYRRCFLYKRGRFRKSWKKRFFVLRDDNTLLYYDGPDENQLKGSIKLTNDGHAKIIPVKVQEKRHFEGSGDEDAHYVWTKSQQQEFINLLRSTKNTDQENASEDIDGIPPVTEQFPTPFVFAIYIPGIRLLFCCAESERSREEWLRVLRAKVMPLEFLNLMKEYLAQLQKHKHEKKSHNNNSSTIQPISNHLTQIALSNSGLNHHSHSSPNLQHSMLLQQPQPQQQQPIVMYRTFEFIPKSFKLNIVSGHKDATSNTTSTRNFMDHLFNRMPLEEYILRTSLQQID</sequence>
<dbReference type="SMART" id="SM00233">
    <property type="entry name" value="PH"/>
    <property type="match status" value="1"/>
</dbReference>
<dbReference type="Gene3D" id="3.40.50.11500">
    <property type="match status" value="1"/>
</dbReference>
<feature type="domain" description="PH" evidence="2">
    <location>
        <begin position="1145"/>
        <end position="1298"/>
    </location>
</feature>
<evidence type="ECO:0000313" key="4">
    <source>
        <dbReference type="EMBL" id="KAG2388240.1"/>
    </source>
</evidence>
<dbReference type="InterPro" id="IPR011993">
    <property type="entry name" value="PH-like_dom_sf"/>
</dbReference>
<feature type="region of interest" description="Disordered" evidence="1">
    <location>
        <begin position="82"/>
        <end position="113"/>
    </location>
</feature>
<dbReference type="InterPro" id="IPR001849">
    <property type="entry name" value="PH_domain"/>
</dbReference>
<dbReference type="Pfam" id="PF02141">
    <property type="entry name" value="DENN"/>
    <property type="match status" value="1"/>
</dbReference>
<feature type="compositionally biased region" description="Polar residues" evidence="1">
    <location>
        <begin position="915"/>
        <end position="926"/>
    </location>
</feature>
<dbReference type="RefSeq" id="XP_044552232.1">
    <property type="nucleotide sequence ID" value="XM_044693635.1"/>
</dbReference>
<proteinExistence type="predicted"/>
<dbReference type="InterPro" id="IPR043153">
    <property type="entry name" value="DENN_C"/>
</dbReference>
<feature type="domain" description="UDENN" evidence="3">
    <location>
        <begin position="259"/>
        <end position="809"/>
    </location>
</feature>
<name>A0AA88KLT5_NAELO</name>
<dbReference type="PROSITE" id="PS50003">
    <property type="entry name" value="PH_DOMAIN"/>
    <property type="match status" value="1"/>
</dbReference>
<dbReference type="GeneID" id="68092866"/>
<dbReference type="GO" id="GO:0032456">
    <property type="term" value="P:endocytic recycling"/>
    <property type="evidence" value="ECO:0007669"/>
    <property type="project" value="TreeGrafter"/>
</dbReference>
<dbReference type="GO" id="GO:0006897">
    <property type="term" value="P:endocytosis"/>
    <property type="evidence" value="ECO:0007669"/>
    <property type="project" value="TreeGrafter"/>
</dbReference>
<reference evidence="4 5" key="1">
    <citation type="journal article" date="2018" name="BMC Genomics">
        <title>The genome of Naegleria lovaniensis, the basis for a comparative approach to unravel pathogenicity factors of the human pathogenic amoeba N. fowleri.</title>
        <authorList>
            <person name="Liechti N."/>
            <person name="Schurch N."/>
            <person name="Bruggmann R."/>
            <person name="Wittwer M."/>
        </authorList>
    </citation>
    <scope>NUCLEOTIDE SEQUENCE [LARGE SCALE GENOMIC DNA]</scope>
    <source>
        <strain evidence="4 5">ATCC 30569</strain>
    </source>
</reference>
<dbReference type="Pfam" id="PF00169">
    <property type="entry name" value="PH"/>
    <property type="match status" value="1"/>
</dbReference>
<dbReference type="SMART" id="SM00799">
    <property type="entry name" value="DENN"/>
    <property type="match status" value="1"/>
</dbReference>
<dbReference type="InterPro" id="IPR040032">
    <property type="entry name" value="DENND1A/B/C"/>
</dbReference>
<keyword evidence="5" id="KW-1185">Reference proteome</keyword>
<dbReference type="SUPFAM" id="SSF50729">
    <property type="entry name" value="PH domain-like"/>
    <property type="match status" value="1"/>
</dbReference>
<comment type="caution">
    <text evidence="4">The sequence shown here is derived from an EMBL/GenBank/DDBJ whole genome shotgun (WGS) entry which is preliminary data.</text>
</comment>
<evidence type="ECO:0000313" key="5">
    <source>
        <dbReference type="Proteomes" id="UP000816034"/>
    </source>
</evidence>
<accession>A0AA88KLT5</accession>
<dbReference type="GO" id="GO:1901981">
    <property type="term" value="F:phosphatidylinositol phosphate binding"/>
    <property type="evidence" value="ECO:0007669"/>
    <property type="project" value="TreeGrafter"/>
</dbReference>
<feature type="region of interest" description="Disordered" evidence="1">
    <location>
        <begin position="837"/>
        <end position="960"/>
    </location>
</feature>
<feature type="compositionally biased region" description="Polar residues" evidence="1">
    <location>
        <begin position="859"/>
        <end position="891"/>
    </location>
</feature>
<evidence type="ECO:0008006" key="6">
    <source>
        <dbReference type="Google" id="ProtNLM"/>
    </source>
</evidence>
<dbReference type="Proteomes" id="UP000816034">
    <property type="component" value="Unassembled WGS sequence"/>
</dbReference>
<protein>
    <recommendedName>
        <fullName evidence="6">PH domain-containing protein</fullName>
    </recommendedName>
</protein>
<evidence type="ECO:0000259" key="3">
    <source>
        <dbReference type="PROSITE" id="PS50211"/>
    </source>
</evidence>
<feature type="region of interest" description="Disordered" evidence="1">
    <location>
        <begin position="1"/>
        <end position="31"/>
    </location>
</feature>
<dbReference type="Gene3D" id="2.30.29.30">
    <property type="entry name" value="Pleckstrin-homology domain (PH domain)/Phosphotyrosine-binding domain (PTB)"/>
    <property type="match status" value="1"/>
</dbReference>
<dbReference type="EMBL" id="PYSW02000010">
    <property type="protein sequence ID" value="KAG2388240.1"/>
    <property type="molecule type" value="Genomic_DNA"/>
</dbReference>
<evidence type="ECO:0000259" key="2">
    <source>
        <dbReference type="PROSITE" id="PS50003"/>
    </source>
</evidence>
<dbReference type="InterPro" id="IPR037516">
    <property type="entry name" value="Tripartite_DENN"/>
</dbReference>
<dbReference type="PROSITE" id="PS50211">
    <property type="entry name" value="DENN"/>
    <property type="match status" value="1"/>
</dbReference>
<dbReference type="GO" id="GO:0005085">
    <property type="term" value="F:guanyl-nucleotide exchange factor activity"/>
    <property type="evidence" value="ECO:0007669"/>
    <property type="project" value="InterPro"/>
</dbReference>
<evidence type="ECO:0000256" key="1">
    <source>
        <dbReference type="SAM" id="MobiDB-lite"/>
    </source>
</evidence>
<dbReference type="PANTHER" id="PTHR13196">
    <property type="entry name" value="DENN DOMAIN-CONTAINING"/>
    <property type="match status" value="1"/>
</dbReference>
<feature type="compositionally biased region" description="Polar residues" evidence="1">
    <location>
        <begin position="92"/>
        <end position="113"/>
    </location>
</feature>
<dbReference type="PANTHER" id="PTHR13196:SF14">
    <property type="entry name" value="UDENN DOMAIN-CONTAINING PROTEIN"/>
    <property type="match status" value="1"/>
</dbReference>
<organism evidence="4 5">
    <name type="scientific">Naegleria lovaniensis</name>
    <name type="common">Amoeba</name>
    <dbReference type="NCBI Taxonomy" id="51637"/>
    <lineage>
        <taxon>Eukaryota</taxon>
        <taxon>Discoba</taxon>
        <taxon>Heterolobosea</taxon>
        <taxon>Tetramitia</taxon>
        <taxon>Eutetramitia</taxon>
        <taxon>Vahlkampfiidae</taxon>
        <taxon>Naegleria</taxon>
    </lineage>
</organism>
<feature type="compositionally biased region" description="Low complexity" evidence="1">
    <location>
        <begin position="927"/>
        <end position="955"/>
    </location>
</feature>
<dbReference type="Gene3D" id="3.30.450.200">
    <property type="match status" value="1"/>
</dbReference>
<feature type="compositionally biased region" description="Low complexity" evidence="1">
    <location>
        <begin position="7"/>
        <end position="31"/>
    </location>
</feature>
<gene>
    <name evidence="4" type="ORF">C9374_000404</name>
</gene>
<dbReference type="InterPro" id="IPR001194">
    <property type="entry name" value="cDENN_dom"/>
</dbReference>